<evidence type="ECO:0000313" key="12">
    <source>
        <dbReference type="EMBL" id="CBX79614.1"/>
    </source>
</evidence>
<dbReference type="PANTHER" id="PTHR11361:SF34">
    <property type="entry name" value="DNA MISMATCH REPAIR PROTEIN MSH1, MITOCHONDRIAL"/>
    <property type="match status" value="1"/>
</dbReference>
<comment type="function">
    <text evidence="8 9">This protein is involved in the repair of mismatches in DNA. It is possible that it carries out the mismatch recognition step. This protein has a weak ATPase activity.</text>
</comment>
<evidence type="ECO:0000256" key="10">
    <source>
        <dbReference type="RuleBase" id="RU003756"/>
    </source>
</evidence>
<evidence type="ECO:0000256" key="5">
    <source>
        <dbReference type="ARBA" id="ARBA00022840"/>
    </source>
</evidence>
<evidence type="ECO:0000256" key="4">
    <source>
        <dbReference type="ARBA" id="ARBA00022763"/>
    </source>
</evidence>
<dbReference type="InterPro" id="IPR007696">
    <property type="entry name" value="DNA_mismatch_repair_MutS_core"/>
</dbReference>
<feature type="binding site" evidence="9">
    <location>
        <begin position="616"/>
        <end position="623"/>
    </location>
    <ligand>
        <name>ATP</name>
        <dbReference type="ChEBI" id="CHEBI:30616"/>
    </ligand>
</feature>
<dbReference type="InterPro" id="IPR036187">
    <property type="entry name" value="DNA_mismatch_repair_MutS_sf"/>
</dbReference>
<dbReference type="FunFam" id="1.10.1420.10:FF:000002">
    <property type="entry name" value="DNA mismatch repair protein MutS"/>
    <property type="match status" value="1"/>
</dbReference>
<keyword evidence="3 9" id="KW-0547">Nucleotide-binding</keyword>
<dbReference type="CDD" id="cd03284">
    <property type="entry name" value="ABC_MutS1"/>
    <property type="match status" value="1"/>
</dbReference>
<dbReference type="InterPro" id="IPR036678">
    <property type="entry name" value="MutS_con_dom_sf"/>
</dbReference>
<name>E5B2B2_ERWAM</name>
<keyword evidence="4 9" id="KW-0227">DNA damage</keyword>
<dbReference type="InterPro" id="IPR045076">
    <property type="entry name" value="MutS"/>
</dbReference>
<proteinExistence type="inferred from homology"/>
<dbReference type="FunFam" id="3.40.50.300:FF:000283">
    <property type="entry name" value="DNA mismatch repair protein MutS"/>
    <property type="match status" value="1"/>
</dbReference>
<dbReference type="SUPFAM" id="SSF48334">
    <property type="entry name" value="DNA repair protein MutS, domain III"/>
    <property type="match status" value="1"/>
</dbReference>
<dbReference type="HAMAP" id="MF_00096">
    <property type="entry name" value="MutS"/>
    <property type="match status" value="1"/>
</dbReference>
<dbReference type="Gene3D" id="1.10.1420.10">
    <property type="match status" value="2"/>
</dbReference>
<dbReference type="InterPro" id="IPR007861">
    <property type="entry name" value="DNA_mismatch_repair_MutS_clamp"/>
</dbReference>
<dbReference type="InterPro" id="IPR000432">
    <property type="entry name" value="DNA_mismatch_repair_MutS_C"/>
</dbReference>
<evidence type="ECO:0000256" key="8">
    <source>
        <dbReference type="ARBA" id="ARBA00024647"/>
    </source>
</evidence>
<dbReference type="PROSITE" id="PS00486">
    <property type="entry name" value="DNA_MISMATCH_REPAIR_2"/>
    <property type="match status" value="1"/>
</dbReference>
<reference evidence="12" key="1">
    <citation type="journal article" date="2011" name="J. Bacteriol.">
        <title>Genome Sequence of an Erwinia amylovora Strain with Pathogenicity Restricted to Rubus Plants.</title>
        <authorList>
            <person name="Powney R."/>
            <person name="Smits T.H."/>
            <person name="Sawbridge T."/>
            <person name="Frey B."/>
            <person name="Blom J."/>
            <person name="Frey J.E."/>
            <person name="Plummer K.M."/>
            <person name="Beer S.V."/>
            <person name="Luck J."/>
            <person name="Duffy B."/>
            <person name="Rodoni B."/>
        </authorList>
    </citation>
    <scope>NUCLEOTIDE SEQUENCE</scope>
    <source>
        <strain evidence="12">ATCC BAA-2158</strain>
    </source>
</reference>
<evidence type="ECO:0000256" key="1">
    <source>
        <dbReference type="ARBA" id="ARBA00006271"/>
    </source>
</evidence>
<dbReference type="FunFam" id="3.40.1170.10:FF:000001">
    <property type="entry name" value="DNA mismatch repair protein MutS"/>
    <property type="match status" value="1"/>
</dbReference>
<dbReference type="GO" id="GO:0006298">
    <property type="term" value="P:mismatch repair"/>
    <property type="evidence" value="ECO:0007669"/>
    <property type="project" value="UniProtKB-UniRule"/>
</dbReference>
<dbReference type="Gene3D" id="3.30.420.110">
    <property type="entry name" value="MutS, connector domain"/>
    <property type="match status" value="1"/>
</dbReference>
<dbReference type="GO" id="GO:0005829">
    <property type="term" value="C:cytosol"/>
    <property type="evidence" value="ECO:0007669"/>
    <property type="project" value="TreeGrafter"/>
</dbReference>
<dbReference type="InterPro" id="IPR007695">
    <property type="entry name" value="DNA_mismatch_repair_MutS-lik_N"/>
</dbReference>
<evidence type="ECO:0000259" key="11">
    <source>
        <dbReference type="PROSITE" id="PS00486"/>
    </source>
</evidence>
<dbReference type="Gene3D" id="3.40.1170.10">
    <property type="entry name" value="DNA repair protein MutS, domain I"/>
    <property type="match status" value="1"/>
</dbReference>
<dbReference type="InterPro" id="IPR016151">
    <property type="entry name" value="DNA_mismatch_repair_MutS_N"/>
</dbReference>
<dbReference type="Pfam" id="PF05192">
    <property type="entry name" value="MutS_III"/>
    <property type="match status" value="1"/>
</dbReference>
<dbReference type="SUPFAM" id="SSF55271">
    <property type="entry name" value="DNA repair protein MutS, domain I"/>
    <property type="match status" value="1"/>
</dbReference>
<evidence type="ECO:0000256" key="3">
    <source>
        <dbReference type="ARBA" id="ARBA00022741"/>
    </source>
</evidence>
<dbReference type="SUPFAM" id="SSF52540">
    <property type="entry name" value="P-loop containing nucleoside triphosphate hydrolases"/>
    <property type="match status" value="1"/>
</dbReference>
<dbReference type="Gene3D" id="3.40.50.300">
    <property type="entry name" value="P-loop containing nucleotide triphosphate hydrolases"/>
    <property type="match status" value="1"/>
</dbReference>
<keyword evidence="7 9" id="KW-0234">DNA repair</keyword>
<sequence>MNESIDKDLSVHTPMMQQYLRLKAEHPEILLFYRMGDFYELFYDDAKRASQLLEISLTRRGSSAGDPIPMAGVPYHAVENYLAKLVQLGESVAICEQIGDPAASKGPVERKVVRIVTPGTISDEALLNERQDNLLAAIWHSPRGFGYATLDISSGRFRLAEPADLETMAAELQRTNPAELLYPEDFAAMALIENRRGLRRRPLWEYELDTARQQLNLQFATRDLGGFGVEQAHLALRAAGCLLQYVKDTQRTSLPHIRSLTMERQQDGIIMDAATRRNLEITQNLAGGSENTLASVLDKTVTAMGSRMLKRWLNMPLRNTQTITLRQQSIRALQDLSDNLSPLLRQVGDLERILARLALRTARPRDLARMRHAFQQLPLLNSELLNSDIAHLQTLRSQMGEFTELRELLDRAIVETPPVLVRDGGVIAPGYNQELDEWRALADGATDYLERLEIREREKLGLDTLKVGFNGVHGYYIQVSRAQSNLVPIHYVRRQTLKNAERYIIPELKEYEDKVLTSKGKALSLEKSLYDQLFDMLLPHLEALQDSASALAELDVLSNLAERALTLNYHCPTLSDTPGIQLTGGRHPVVEQVLKEPFIANPLSLSPQRRMLVVTGPNMGGKSTYMRQAALITLMAYIGSFVPADQAVIGPIDRIFTRVGAADDLASGRSTFMVEMTETANILHNASEYSLVLMDEIGRGTSTYDGLSLAWACAESLANRIKALTLFATHYFELTTLPEQIDGVANVHLDAVEHGDTIAFMHSVQEGAASKSYGLAVAALAGVPKDVIKRARQKLKQLEALSGSAASTKANGSQLPLLVEDTSPALEALEALDPDSLSPRQALEWIYRLKSLV</sequence>
<accession>E5B2B2</accession>
<dbReference type="PANTHER" id="PTHR11361">
    <property type="entry name" value="DNA MISMATCH REPAIR PROTEIN MUTS FAMILY MEMBER"/>
    <property type="match status" value="1"/>
</dbReference>
<feature type="domain" description="DNA mismatch repair proteins mutS family" evidence="11">
    <location>
        <begin position="690"/>
        <end position="706"/>
    </location>
</feature>
<dbReference type="GO" id="GO:0003684">
    <property type="term" value="F:damaged DNA binding"/>
    <property type="evidence" value="ECO:0007669"/>
    <property type="project" value="UniProtKB-UniRule"/>
</dbReference>
<evidence type="ECO:0000256" key="9">
    <source>
        <dbReference type="HAMAP-Rule" id="MF_00096"/>
    </source>
</evidence>
<dbReference type="SUPFAM" id="SSF53150">
    <property type="entry name" value="DNA repair protein MutS, domain II"/>
    <property type="match status" value="1"/>
</dbReference>
<keyword evidence="6 9" id="KW-0238">DNA-binding</keyword>
<evidence type="ECO:0000256" key="6">
    <source>
        <dbReference type="ARBA" id="ARBA00023125"/>
    </source>
</evidence>
<evidence type="ECO:0000256" key="2">
    <source>
        <dbReference type="ARBA" id="ARBA00021982"/>
    </source>
</evidence>
<dbReference type="PIRSF" id="PIRSF037677">
    <property type="entry name" value="DNA_mis_repair_Msh6"/>
    <property type="match status" value="1"/>
</dbReference>
<comment type="similarity">
    <text evidence="1 9 10">Belongs to the DNA mismatch repair MutS family.</text>
</comment>
<dbReference type="FunFam" id="3.30.420.110:FF:000001">
    <property type="entry name" value="DNA mismatch repair protein MutS"/>
    <property type="match status" value="1"/>
</dbReference>
<dbReference type="InterPro" id="IPR007860">
    <property type="entry name" value="DNA_mmatch_repair_MutS_con_dom"/>
</dbReference>
<dbReference type="InterPro" id="IPR027417">
    <property type="entry name" value="P-loop_NTPase"/>
</dbReference>
<evidence type="ECO:0000256" key="7">
    <source>
        <dbReference type="ARBA" id="ARBA00023204"/>
    </source>
</evidence>
<dbReference type="Pfam" id="PF05188">
    <property type="entry name" value="MutS_II"/>
    <property type="match status" value="1"/>
</dbReference>
<dbReference type="AlphaFoldDB" id="E5B2B2"/>
<dbReference type="GO" id="GO:0140664">
    <property type="term" value="F:ATP-dependent DNA damage sensor activity"/>
    <property type="evidence" value="ECO:0007669"/>
    <property type="project" value="InterPro"/>
</dbReference>
<protein>
    <recommendedName>
        <fullName evidence="2 9">DNA mismatch repair protein MutS</fullName>
    </recommendedName>
</protein>
<organism evidence="12">
    <name type="scientific">Erwinia amylovora ATCC BAA-2158</name>
    <dbReference type="NCBI Taxonomy" id="889211"/>
    <lineage>
        <taxon>Bacteria</taxon>
        <taxon>Pseudomonadati</taxon>
        <taxon>Pseudomonadota</taxon>
        <taxon>Gammaproteobacteria</taxon>
        <taxon>Enterobacterales</taxon>
        <taxon>Erwiniaceae</taxon>
        <taxon>Erwinia</taxon>
    </lineage>
</organism>
<dbReference type="SMART" id="SM00533">
    <property type="entry name" value="MUTSd"/>
    <property type="match status" value="1"/>
</dbReference>
<dbReference type="Pfam" id="PF00488">
    <property type="entry name" value="MutS_V"/>
    <property type="match status" value="1"/>
</dbReference>
<dbReference type="GO" id="GO:0005524">
    <property type="term" value="F:ATP binding"/>
    <property type="evidence" value="ECO:0007669"/>
    <property type="project" value="UniProtKB-UniRule"/>
</dbReference>
<dbReference type="Pfam" id="PF05190">
    <property type="entry name" value="MutS_IV"/>
    <property type="match status" value="1"/>
</dbReference>
<dbReference type="EMBL" id="FR719187">
    <property type="protein sequence ID" value="CBX79614.1"/>
    <property type="molecule type" value="Genomic_DNA"/>
</dbReference>
<dbReference type="InterPro" id="IPR017261">
    <property type="entry name" value="DNA_mismatch_repair_MutS/MSH"/>
</dbReference>
<dbReference type="NCBIfam" id="NF003810">
    <property type="entry name" value="PRK05399.1"/>
    <property type="match status" value="1"/>
</dbReference>
<dbReference type="NCBIfam" id="TIGR01070">
    <property type="entry name" value="mutS1"/>
    <property type="match status" value="1"/>
</dbReference>
<dbReference type="Pfam" id="PF01624">
    <property type="entry name" value="MutS_I"/>
    <property type="match status" value="1"/>
</dbReference>
<dbReference type="GO" id="GO:0030983">
    <property type="term" value="F:mismatched DNA binding"/>
    <property type="evidence" value="ECO:0007669"/>
    <property type="project" value="InterPro"/>
</dbReference>
<dbReference type="SMART" id="SM00534">
    <property type="entry name" value="MUTSac"/>
    <property type="match status" value="1"/>
</dbReference>
<gene>
    <name evidence="9 12" type="primary">mutS</name>
    <name evidence="12" type="ORF">EAIL5_0794</name>
</gene>
<dbReference type="Gene3D" id="6.10.140.430">
    <property type="match status" value="1"/>
</dbReference>
<dbReference type="InterPro" id="IPR005748">
    <property type="entry name" value="DNA_mismatch_repair_MutS"/>
</dbReference>
<keyword evidence="5 9" id="KW-0067">ATP-binding</keyword>